<keyword evidence="2" id="KW-1185">Reference proteome</keyword>
<proteinExistence type="predicted"/>
<dbReference type="Proteomes" id="UP000831701">
    <property type="component" value="Chromosome 21"/>
</dbReference>
<comment type="caution">
    <text evidence="1">The sequence shown here is derived from an EMBL/GenBank/DDBJ whole genome shotgun (WGS) entry which is preliminary data.</text>
</comment>
<evidence type="ECO:0000313" key="2">
    <source>
        <dbReference type="Proteomes" id="UP000831701"/>
    </source>
</evidence>
<accession>A0ACB8VJ78</accession>
<reference evidence="1" key="1">
    <citation type="submission" date="2022-04" db="EMBL/GenBank/DDBJ databases">
        <title>Jade perch genome.</title>
        <authorList>
            <person name="Chao B."/>
        </authorList>
    </citation>
    <scope>NUCLEOTIDE SEQUENCE</scope>
    <source>
        <strain evidence="1">CB-2022</strain>
    </source>
</reference>
<dbReference type="EMBL" id="CM041551">
    <property type="protein sequence ID" value="KAI3355576.1"/>
    <property type="molecule type" value="Genomic_DNA"/>
</dbReference>
<evidence type="ECO:0000313" key="1">
    <source>
        <dbReference type="EMBL" id="KAI3355576.1"/>
    </source>
</evidence>
<sequence>MRDRRETGGSTQAFETVIFFDGLTSGVNVSLRTMPASTTRSTFTTSSRKITTALFIRDADLTLSNPTTSPTAEPTSSTEQPALRCMYVCGVCLCWLCMCVCIDVCVC</sequence>
<organism evidence="1 2">
    <name type="scientific">Scortum barcoo</name>
    <name type="common">barcoo grunter</name>
    <dbReference type="NCBI Taxonomy" id="214431"/>
    <lineage>
        <taxon>Eukaryota</taxon>
        <taxon>Metazoa</taxon>
        <taxon>Chordata</taxon>
        <taxon>Craniata</taxon>
        <taxon>Vertebrata</taxon>
        <taxon>Euteleostomi</taxon>
        <taxon>Actinopterygii</taxon>
        <taxon>Neopterygii</taxon>
        <taxon>Teleostei</taxon>
        <taxon>Neoteleostei</taxon>
        <taxon>Acanthomorphata</taxon>
        <taxon>Eupercaria</taxon>
        <taxon>Centrarchiformes</taxon>
        <taxon>Terapontoidei</taxon>
        <taxon>Terapontidae</taxon>
        <taxon>Scortum</taxon>
    </lineage>
</organism>
<protein>
    <submittedName>
        <fullName evidence="1">Uncharacterized protein</fullName>
    </submittedName>
</protein>
<feature type="non-terminal residue" evidence="1">
    <location>
        <position position="107"/>
    </location>
</feature>
<gene>
    <name evidence="1" type="ORF">L3Q82_018402</name>
</gene>
<name>A0ACB8VJ78_9TELE</name>